<comment type="caution">
    <text evidence="2">The sequence shown here is derived from an EMBL/GenBank/DDBJ whole genome shotgun (WGS) entry which is preliminary data.</text>
</comment>
<dbReference type="OrthoDB" id="5187715at2"/>
<sequence>MPSPSRRDPRRRPASRPGATRRGRGATPPVDAVTTYGRPRLTRRMAVLLLVLLVLAISYASSLKAFLQQRDALATAHAQIAESTQALEDLEKQKARFDDPEYIEQQARSRFDWLMPGEVGFTVLGPDDKPVGKLPELPDATPAAAAQPEWYSSLWGSVEAAGTAPAPETPATPTDDVVTPKKQDEGQ</sequence>
<name>A0A5C4MXT1_9ACTN</name>
<dbReference type="RefSeq" id="WP_139087686.1">
    <property type="nucleotide sequence ID" value="NZ_VDFR01000011.1"/>
</dbReference>
<feature type="region of interest" description="Disordered" evidence="1">
    <location>
        <begin position="1"/>
        <end position="34"/>
    </location>
</feature>
<dbReference type="Pfam" id="PF04977">
    <property type="entry name" value="DivIC"/>
    <property type="match status" value="1"/>
</dbReference>
<protein>
    <submittedName>
        <fullName evidence="2">Septum formation initiator family protein</fullName>
    </submittedName>
</protein>
<dbReference type="EMBL" id="VDFR01000011">
    <property type="protein sequence ID" value="TNC50894.1"/>
    <property type="molecule type" value="Genomic_DNA"/>
</dbReference>
<dbReference type="Proteomes" id="UP000306740">
    <property type="component" value="Unassembled WGS sequence"/>
</dbReference>
<organism evidence="2 3">
    <name type="scientific">Mumia zhuanghuii</name>
    <dbReference type="NCBI Taxonomy" id="2585211"/>
    <lineage>
        <taxon>Bacteria</taxon>
        <taxon>Bacillati</taxon>
        <taxon>Actinomycetota</taxon>
        <taxon>Actinomycetes</taxon>
        <taxon>Propionibacteriales</taxon>
        <taxon>Nocardioidaceae</taxon>
        <taxon>Mumia</taxon>
    </lineage>
</organism>
<reference evidence="2 3" key="1">
    <citation type="submission" date="2019-05" db="EMBL/GenBank/DDBJ databases">
        <title>Mumia sp. nov., isolated from the intestinal contents of plateau pika (Ochotona curzoniae) in the Qinghai-Tibet plateau of China.</title>
        <authorList>
            <person name="Tian Z."/>
        </authorList>
    </citation>
    <scope>NUCLEOTIDE SEQUENCE [LARGE SCALE GENOMIC DNA]</scope>
    <source>
        <strain evidence="3">527</strain>
    </source>
</reference>
<evidence type="ECO:0000256" key="1">
    <source>
        <dbReference type="SAM" id="MobiDB-lite"/>
    </source>
</evidence>
<feature type="compositionally biased region" description="Basic residues" evidence="1">
    <location>
        <begin position="8"/>
        <end position="24"/>
    </location>
</feature>
<evidence type="ECO:0000313" key="3">
    <source>
        <dbReference type="Proteomes" id="UP000306740"/>
    </source>
</evidence>
<dbReference type="AlphaFoldDB" id="A0A5C4MXT1"/>
<feature type="compositionally biased region" description="Low complexity" evidence="1">
    <location>
        <begin position="159"/>
        <end position="177"/>
    </location>
</feature>
<feature type="compositionally biased region" description="Basic and acidic residues" evidence="1">
    <location>
        <begin position="178"/>
        <end position="187"/>
    </location>
</feature>
<proteinExistence type="predicted"/>
<dbReference type="InterPro" id="IPR007060">
    <property type="entry name" value="FtsL/DivIC"/>
</dbReference>
<gene>
    <name evidence="2" type="ORF">FHE65_02650</name>
</gene>
<feature type="region of interest" description="Disordered" evidence="1">
    <location>
        <begin position="156"/>
        <end position="187"/>
    </location>
</feature>
<accession>A0A5C4MXT1</accession>
<evidence type="ECO:0000313" key="2">
    <source>
        <dbReference type="EMBL" id="TNC50894.1"/>
    </source>
</evidence>